<accession>A0A4Z2GCW2</accession>
<evidence type="ECO:0000313" key="3">
    <source>
        <dbReference type="Proteomes" id="UP000314294"/>
    </source>
</evidence>
<dbReference type="Proteomes" id="UP000314294">
    <property type="component" value="Unassembled WGS sequence"/>
</dbReference>
<feature type="compositionally biased region" description="Basic residues" evidence="1">
    <location>
        <begin position="60"/>
        <end position="77"/>
    </location>
</feature>
<feature type="region of interest" description="Disordered" evidence="1">
    <location>
        <begin position="56"/>
        <end position="84"/>
    </location>
</feature>
<keyword evidence="3" id="KW-1185">Reference proteome</keyword>
<proteinExistence type="predicted"/>
<organism evidence="2 3">
    <name type="scientific">Liparis tanakae</name>
    <name type="common">Tanaka's snailfish</name>
    <dbReference type="NCBI Taxonomy" id="230148"/>
    <lineage>
        <taxon>Eukaryota</taxon>
        <taxon>Metazoa</taxon>
        <taxon>Chordata</taxon>
        <taxon>Craniata</taxon>
        <taxon>Vertebrata</taxon>
        <taxon>Euteleostomi</taxon>
        <taxon>Actinopterygii</taxon>
        <taxon>Neopterygii</taxon>
        <taxon>Teleostei</taxon>
        <taxon>Neoteleostei</taxon>
        <taxon>Acanthomorphata</taxon>
        <taxon>Eupercaria</taxon>
        <taxon>Perciformes</taxon>
        <taxon>Cottioidei</taxon>
        <taxon>Cottales</taxon>
        <taxon>Liparidae</taxon>
        <taxon>Liparis</taxon>
    </lineage>
</organism>
<name>A0A4Z2GCW2_9TELE</name>
<protein>
    <submittedName>
        <fullName evidence="2">Uncharacterized protein</fullName>
    </submittedName>
</protein>
<reference evidence="2 3" key="1">
    <citation type="submission" date="2019-03" db="EMBL/GenBank/DDBJ databases">
        <title>First draft genome of Liparis tanakae, snailfish: a comprehensive survey of snailfish specific genes.</title>
        <authorList>
            <person name="Kim W."/>
            <person name="Song I."/>
            <person name="Jeong J.-H."/>
            <person name="Kim D."/>
            <person name="Kim S."/>
            <person name="Ryu S."/>
            <person name="Song J.Y."/>
            <person name="Lee S.K."/>
        </authorList>
    </citation>
    <scope>NUCLEOTIDE SEQUENCE [LARGE SCALE GENOMIC DNA]</scope>
    <source>
        <tissue evidence="2">Muscle</tissue>
    </source>
</reference>
<dbReference type="AlphaFoldDB" id="A0A4Z2GCW2"/>
<dbReference type="EMBL" id="SRLO01000584">
    <property type="protein sequence ID" value="TNN51388.1"/>
    <property type="molecule type" value="Genomic_DNA"/>
</dbReference>
<comment type="caution">
    <text evidence="2">The sequence shown here is derived from an EMBL/GenBank/DDBJ whole genome shotgun (WGS) entry which is preliminary data.</text>
</comment>
<gene>
    <name evidence="2" type="ORF">EYF80_038425</name>
</gene>
<evidence type="ECO:0000313" key="2">
    <source>
        <dbReference type="EMBL" id="TNN51388.1"/>
    </source>
</evidence>
<evidence type="ECO:0000256" key="1">
    <source>
        <dbReference type="SAM" id="MobiDB-lite"/>
    </source>
</evidence>
<sequence>MSPSPSPVLMVESVSMASRILSFTNLRLQGDSPSSSSTTLMVIPCRHCLMLRHGATTTPRTHHHPHHHPHPHPHPRRPGAMLSPDMSLESDVRIHPWMNTFSLPGKRTQLIIHVLNPLDSWPLHEI</sequence>